<dbReference type="GO" id="GO:0006352">
    <property type="term" value="P:DNA-templated transcription initiation"/>
    <property type="evidence" value="ECO:0007669"/>
    <property type="project" value="InterPro"/>
</dbReference>
<evidence type="ECO:0000256" key="2">
    <source>
        <dbReference type="ARBA" id="ARBA00023082"/>
    </source>
</evidence>
<evidence type="ECO:0000313" key="6">
    <source>
        <dbReference type="EMBL" id="RAG80577.1"/>
    </source>
</evidence>
<dbReference type="PANTHER" id="PTHR30385">
    <property type="entry name" value="SIGMA FACTOR F FLAGELLAR"/>
    <property type="match status" value="1"/>
</dbReference>
<dbReference type="GO" id="GO:0016987">
    <property type="term" value="F:sigma factor activity"/>
    <property type="evidence" value="ECO:0007669"/>
    <property type="project" value="UniProtKB-KW"/>
</dbReference>
<keyword evidence="4" id="KW-0804">Transcription</keyword>
<dbReference type="Pfam" id="PF04539">
    <property type="entry name" value="Sigma70_r3"/>
    <property type="match status" value="1"/>
</dbReference>
<dbReference type="InterPro" id="IPR036388">
    <property type="entry name" value="WH-like_DNA-bd_sf"/>
</dbReference>
<feature type="domain" description="RNA polymerase sigma-70" evidence="5">
    <location>
        <begin position="82"/>
        <end position="95"/>
    </location>
</feature>
<dbReference type="NCBIfam" id="TIGR02980">
    <property type="entry name" value="SigBFG"/>
    <property type="match status" value="1"/>
</dbReference>
<dbReference type="PROSITE" id="PS00715">
    <property type="entry name" value="SIGMA70_1"/>
    <property type="match status" value="1"/>
</dbReference>
<keyword evidence="3" id="KW-0238">DNA-binding</keyword>
<evidence type="ECO:0000256" key="3">
    <source>
        <dbReference type="ARBA" id="ARBA00023125"/>
    </source>
</evidence>
<evidence type="ECO:0000313" key="7">
    <source>
        <dbReference type="Proteomes" id="UP000248889"/>
    </source>
</evidence>
<keyword evidence="2" id="KW-0731">Sigma factor</keyword>
<dbReference type="PANTHER" id="PTHR30385:SF4">
    <property type="entry name" value="RNA POLYMERASE SIGMA-E FACTOR"/>
    <property type="match status" value="1"/>
</dbReference>
<dbReference type="InterPro" id="IPR014284">
    <property type="entry name" value="RNA_pol_sigma-70_dom"/>
</dbReference>
<dbReference type="InterPro" id="IPR000943">
    <property type="entry name" value="RNA_pol_sigma70"/>
</dbReference>
<dbReference type="Proteomes" id="UP000248889">
    <property type="component" value="Unassembled WGS sequence"/>
</dbReference>
<evidence type="ECO:0000256" key="4">
    <source>
        <dbReference type="ARBA" id="ARBA00023163"/>
    </source>
</evidence>
<dbReference type="SUPFAM" id="SSF88946">
    <property type="entry name" value="Sigma2 domain of RNA polymerase sigma factors"/>
    <property type="match status" value="1"/>
</dbReference>
<dbReference type="InterPro" id="IPR007627">
    <property type="entry name" value="RNA_pol_sigma70_r2"/>
</dbReference>
<dbReference type="AlphaFoldDB" id="A0A2X0I7M2"/>
<dbReference type="EMBL" id="QKYN01000216">
    <property type="protein sequence ID" value="RAG80577.1"/>
    <property type="molecule type" value="Genomic_DNA"/>
</dbReference>
<gene>
    <name evidence="6" type="ORF">DN069_37460</name>
</gene>
<dbReference type="Pfam" id="PF04542">
    <property type="entry name" value="Sigma70_r2"/>
    <property type="match status" value="1"/>
</dbReference>
<dbReference type="InterPro" id="IPR007624">
    <property type="entry name" value="RNA_pol_sigma70_r3"/>
</dbReference>
<dbReference type="Gene3D" id="1.10.10.10">
    <property type="entry name" value="Winged helix-like DNA-binding domain superfamily/Winged helix DNA-binding domain"/>
    <property type="match status" value="2"/>
</dbReference>
<keyword evidence="1" id="KW-0805">Transcription regulation</keyword>
<dbReference type="InterPro" id="IPR007630">
    <property type="entry name" value="RNA_pol_sigma70_r4"/>
</dbReference>
<dbReference type="Pfam" id="PF04545">
    <property type="entry name" value="Sigma70_r4"/>
    <property type="match status" value="1"/>
</dbReference>
<dbReference type="InterPro" id="IPR014322">
    <property type="entry name" value="RNA_pol_sigma-B/F/G"/>
</dbReference>
<comment type="caution">
    <text evidence="6">The sequence shown here is derived from an EMBL/GenBank/DDBJ whole genome shotgun (WGS) entry which is preliminary data.</text>
</comment>
<dbReference type="SUPFAM" id="SSF88659">
    <property type="entry name" value="Sigma3 and sigma4 domains of RNA polymerase sigma factors"/>
    <property type="match status" value="2"/>
</dbReference>
<keyword evidence="7" id="KW-1185">Reference proteome</keyword>
<proteinExistence type="predicted"/>
<dbReference type="InterPro" id="IPR013324">
    <property type="entry name" value="RNA_pol_sigma_r3/r4-like"/>
</dbReference>
<sequence>MNHDSSGTCALDTDLPPISCDPVTLDVLELRALTDVLFLRLQELEEGTAAYSYVRNTLVELNMSLVRTAAQRFTHRPEPLEDMLQVGVVGLIKAINGFDPGRGVEFVTYAMPTVTGEIKRFFRDTSWSVHVPRRLQELRLHLAKSSEALEQELGREPTTAELAARLDVTEEEVREGRIAADAYTAGTLAAPVGDEDEDGGPLQRRLGVIDTDLENVVDLTALRQILPELSEAERRLLKLRFVDDLTQAQIGERIGCSQMHVSRLLSRILAGLRRGF</sequence>
<dbReference type="Gene3D" id="1.20.120.1810">
    <property type="match status" value="1"/>
</dbReference>
<dbReference type="CDD" id="cd06171">
    <property type="entry name" value="Sigma70_r4"/>
    <property type="match status" value="1"/>
</dbReference>
<dbReference type="PRINTS" id="PR00046">
    <property type="entry name" value="SIGMA70FCT"/>
</dbReference>
<accession>A0A2X0I7M2</accession>
<dbReference type="OrthoDB" id="3852315at2"/>
<protein>
    <submittedName>
        <fullName evidence="6">B/F/G family RNA polymerase sigma-70 factor</fullName>
    </submittedName>
</protein>
<reference evidence="6 7" key="1">
    <citation type="submission" date="2018-06" db="EMBL/GenBank/DDBJ databases">
        <title>Streptacidiphilus pinicola sp. nov., isolated from pine grove soil.</title>
        <authorList>
            <person name="Roh S.G."/>
            <person name="Park S."/>
            <person name="Kim M.-K."/>
            <person name="Yun B.-R."/>
            <person name="Park J."/>
            <person name="Kim M.J."/>
            <person name="Kim Y.S."/>
            <person name="Kim S.B."/>
        </authorList>
    </citation>
    <scope>NUCLEOTIDE SEQUENCE [LARGE SCALE GENOMIC DNA]</scope>
    <source>
        <strain evidence="6 7">MMS16-CNU450</strain>
    </source>
</reference>
<dbReference type="InterPro" id="IPR013325">
    <property type="entry name" value="RNA_pol_sigma_r2"/>
</dbReference>
<dbReference type="GO" id="GO:0003677">
    <property type="term" value="F:DNA binding"/>
    <property type="evidence" value="ECO:0007669"/>
    <property type="project" value="UniProtKB-KW"/>
</dbReference>
<organism evidence="6 7">
    <name type="scientific">Streptacidiphilus pinicola</name>
    <dbReference type="NCBI Taxonomy" id="2219663"/>
    <lineage>
        <taxon>Bacteria</taxon>
        <taxon>Bacillati</taxon>
        <taxon>Actinomycetota</taxon>
        <taxon>Actinomycetes</taxon>
        <taxon>Kitasatosporales</taxon>
        <taxon>Streptomycetaceae</taxon>
        <taxon>Streptacidiphilus</taxon>
    </lineage>
</organism>
<name>A0A2X0I7M2_9ACTN</name>
<dbReference type="NCBIfam" id="TIGR02937">
    <property type="entry name" value="sigma70-ECF"/>
    <property type="match status" value="1"/>
</dbReference>
<evidence type="ECO:0000259" key="5">
    <source>
        <dbReference type="PROSITE" id="PS00715"/>
    </source>
</evidence>
<evidence type="ECO:0000256" key="1">
    <source>
        <dbReference type="ARBA" id="ARBA00023015"/>
    </source>
</evidence>